<dbReference type="EMBL" id="ML143411">
    <property type="protein sequence ID" value="TBU29690.1"/>
    <property type="molecule type" value="Genomic_DNA"/>
</dbReference>
<dbReference type="OrthoDB" id="2756463at2759"/>
<dbReference type="AlphaFoldDB" id="A0A4Q9MPK4"/>
<gene>
    <name evidence="1" type="ORF">BD311DRAFT_777368</name>
</gene>
<sequence>MSIFLAAPRAFVEFIYPYSSGQDSDLSNEQHVLSTDSQGCNRIAKKMDIAQVGVQLPLPRSWDPYVAQEVELVDGGCAEGSALSGSSQDITTCSEDGQLLVQIDRDVYLFLRNQADIDAAVRAFARGILGFRHVHVEVHCPRTLRTFCDALAREAFAPQVISKFRSLKLVLSTSLRSTPDDVGVAFRSLTDLKHAQLLLPAFHRRGLCLPHKQPIRSLTTESFTIRSLRGPAPPLVNLSVNTTLEDEKALCASINRLFGHSLVRLRILRQYEPCAMHTGPSPARTCFLLYLPHLVYLELRDTALLRDSGLGQVDLISQAPWVHYAPRNLPKLKLLLWAPPWHQYLEYAPRIYAQSIAAYQEDLSLVLRPVHLVMCESQTEGFFSYPLPDGTYRHCRESSVYVDEDGWRR</sequence>
<organism evidence="1">
    <name type="scientific">Dichomitus squalens</name>
    <dbReference type="NCBI Taxonomy" id="114155"/>
    <lineage>
        <taxon>Eukaryota</taxon>
        <taxon>Fungi</taxon>
        <taxon>Dikarya</taxon>
        <taxon>Basidiomycota</taxon>
        <taxon>Agaricomycotina</taxon>
        <taxon>Agaricomycetes</taxon>
        <taxon>Polyporales</taxon>
        <taxon>Polyporaceae</taxon>
        <taxon>Dichomitus</taxon>
    </lineage>
</organism>
<evidence type="ECO:0000313" key="1">
    <source>
        <dbReference type="EMBL" id="TBU29690.1"/>
    </source>
</evidence>
<proteinExistence type="predicted"/>
<reference evidence="1" key="1">
    <citation type="submission" date="2019-01" db="EMBL/GenBank/DDBJ databases">
        <title>Draft genome sequences of three monokaryotic isolates of the white-rot basidiomycete fungus Dichomitus squalens.</title>
        <authorList>
            <consortium name="DOE Joint Genome Institute"/>
            <person name="Lopez S.C."/>
            <person name="Andreopoulos B."/>
            <person name="Pangilinan J."/>
            <person name="Lipzen A."/>
            <person name="Riley R."/>
            <person name="Ahrendt S."/>
            <person name="Ng V."/>
            <person name="Barry K."/>
            <person name="Daum C."/>
            <person name="Grigoriev I.V."/>
            <person name="Hilden K.S."/>
            <person name="Makela M.R."/>
            <person name="de Vries R.P."/>
        </authorList>
    </citation>
    <scope>NUCLEOTIDE SEQUENCE [LARGE SCALE GENOMIC DNA]</scope>
    <source>
        <strain evidence="1">OM18370.1</strain>
    </source>
</reference>
<accession>A0A4Q9MPK4</accession>
<name>A0A4Q9MPK4_9APHY</name>
<protein>
    <submittedName>
        <fullName evidence="1">Uncharacterized protein</fullName>
    </submittedName>
</protein>
<dbReference type="Proteomes" id="UP000292957">
    <property type="component" value="Unassembled WGS sequence"/>
</dbReference>